<dbReference type="AlphaFoldDB" id="A0A820H4P3"/>
<gene>
    <name evidence="1" type="ORF">OKA104_LOCUS45418</name>
</gene>
<comment type="caution">
    <text evidence="1">The sequence shown here is derived from an EMBL/GenBank/DDBJ whole genome shotgun (WGS) entry which is preliminary data.</text>
</comment>
<evidence type="ECO:0000313" key="1">
    <source>
        <dbReference type="EMBL" id="CAF4285479.1"/>
    </source>
</evidence>
<dbReference type="Proteomes" id="UP000663881">
    <property type="component" value="Unassembled WGS sequence"/>
</dbReference>
<protein>
    <submittedName>
        <fullName evidence="1">Uncharacterized protein</fullName>
    </submittedName>
</protein>
<sequence length="165" mass="19432">MDTNKITLHPPAQFASINTLWVEDPYELNTMEQPSINVEKTRKLQEQTEENILDQFLSTDYYENLNDPKDLENFDQYHHIFSQDFQENYDFTQPFTTLVMTITEQLELDTLSIEISPGKSLYINPRLDSEQQTQLIQILQKQLGAFAWEYKDMKGHSEGRATKNF</sequence>
<evidence type="ECO:0000313" key="2">
    <source>
        <dbReference type="Proteomes" id="UP000663881"/>
    </source>
</evidence>
<organism evidence="1 2">
    <name type="scientific">Adineta steineri</name>
    <dbReference type="NCBI Taxonomy" id="433720"/>
    <lineage>
        <taxon>Eukaryota</taxon>
        <taxon>Metazoa</taxon>
        <taxon>Spiralia</taxon>
        <taxon>Gnathifera</taxon>
        <taxon>Rotifera</taxon>
        <taxon>Eurotatoria</taxon>
        <taxon>Bdelloidea</taxon>
        <taxon>Adinetida</taxon>
        <taxon>Adinetidae</taxon>
        <taxon>Adineta</taxon>
    </lineage>
</organism>
<proteinExistence type="predicted"/>
<dbReference type="EMBL" id="CAJOAY010015054">
    <property type="protein sequence ID" value="CAF4285479.1"/>
    <property type="molecule type" value="Genomic_DNA"/>
</dbReference>
<accession>A0A820H4P3</accession>
<reference evidence="1" key="1">
    <citation type="submission" date="2021-02" db="EMBL/GenBank/DDBJ databases">
        <authorList>
            <person name="Nowell W R."/>
        </authorList>
    </citation>
    <scope>NUCLEOTIDE SEQUENCE</scope>
</reference>
<name>A0A820H4P3_9BILA</name>